<proteinExistence type="predicted"/>
<dbReference type="InParanoid" id="A0A0P0W013"/>
<name>A0A0P0W013_ORYSJ</name>
<dbReference type="Proteomes" id="UP000059680">
    <property type="component" value="Chromosome 3"/>
</dbReference>
<dbReference type="PaxDb" id="39947-A0A0P0W013"/>
<dbReference type="AlphaFoldDB" id="A0A0P0W013"/>
<dbReference type="EMBL" id="AP014959">
    <property type="protein sequence ID" value="BAS85218.1"/>
    <property type="molecule type" value="Genomic_DNA"/>
</dbReference>
<reference evidence="1 2" key="2">
    <citation type="journal article" date="2013" name="Plant Cell Physiol.">
        <title>Rice Annotation Project Database (RAP-DB): an integrative and interactive database for rice genomics.</title>
        <authorList>
            <person name="Sakai H."/>
            <person name="Lee S.S."/>
            <person name="Tanaka T."/>
            <person name="Numa H."/>
            <person name="Kim J."/>
            <person name="Kawahara Y."/>
            <person name="Wakimoto H."/>
            <person name="Yang C.C."/>
            <person name="Iwamoto M."/>
            <person name="Abe T."/>
            <person name="Yamada Y."/>
            <person name="Muto A."/>
            <person name="Inokuchi H."/>
            <person name="Ikemura T."/>
            <person name="Matsumoto T."/>
            <person name="Sasaki T."/>
            <person name="Itoh T."/>
        </authorList>
    </citation>
    <scope>NUCLEOTIDE SEQUENCE [LARGE SCALE GENOMIC DNA]</scope>
    <source>
        <strain evidence="2">cv. Nipponbare</strain>
    </source>
</reference>
<gene>
    <name evidence="1" type="ordered locus">Os03g0604500</name>
    <name evidence="1" type="ORF">OSNPB_030604500</name>
</gene>
<evidence type="ECO:0000313" key="2">
    <source>
        <dbReference type="Proteomes" id="UP000059680"/>
    </source>
</evidence>
<organism evidence="1 2">
    <name type="scientific">Oryza sativa subsp. japonica</name>
    <name type="common">Rice</name>
    <dbReference type="NCBI Taxonomy" id="39947"/>
    <lineage>
        <taxon>Eukaryota</taxon>
        <taxon>Viridiplantae</taxon>
        <taxon>Streptophyta</taxon>
        <taxon>Embryophyta</taxon>
        <taxon>Tracheophyta</taxon>
        <taxon>Spermatophyta</taxon>
        <taxon>Magnoliopsida</taxon>
        <taxon>Liliopsida</taxon>
        <taxon>Poales</taxon>
        <taxon>Poaceae</taxon>
        <taxon>BOP clade</taxon>
        <taxon>Oryzoideae</taxon>
        <taxon>Oryzeae</taxon>
        <taxon>Oryzinae</taxon>
        <taxon>Oryza</taxon>
        <taxon>Oryza sativa</taxon>
    </lineage>
</organism>
<sequence length="206" mass="23414">MLSTRLINPTVDTPLRVHLADASAALKMPTKLPILFLRAADGFHRECPRERSMCGHEREAGRQVDVRADGACYWRCAMHLYVLDRKWEPRKERETAGVPMRSMRAWRGPTYPTTPSYGWAAPPVAGSACATVPCSPLNRSFVYPAMLLPARSHPKTKPALFSFHFLGMMCYVRAHMHRPLYISFRCSPRCCIHHSNKEYIQALSKS</sequence>
<accession>A0A0P0W013</accession>
<reference evidence="2" key="1">
    <citation type="journal article" date="2005" name="Nature">
        <title>The map-based sequence of the rice genome.</title>
        <authorList>
            <consortium name="International rice genome sequencing project (IRGSP)"/>
            <person name="Matsumoto T."/>
            <person name="Wu J."/>
            <person name="Kanamori H."/>
            <person name="Katayose Y."/>
            <person name="Fujisawa M."/>
            <person name="Namiki N."/>
            <person name="Mizuno H."/>
            <person name="Yamamoto K."/>
            <person name="Antonio B.A."/>
            <person name="Baba T."/>
            <person name="Sakata K."/>
            <person name="Nagamura Y."/>
            <person name="Aoki H."/>
            <person name="Arikawa K."/>
            <person name="Arita K."/>
            <person name="Bito T."/>
            <person name="Chiden Y."/>
            <person name="Fujitsuka N."/>
            <person name="Fukunaka R."/>
            <person name="Hamada M."/>
            <person name="Harada C."/>
            <person name="Hayashi A."/>
            <person name="Hijishita S."/>
            <person name="Honda M."/>
            <person name="Hosokawa S."/>
            <person name="Ichikawa Y."/>
            <person name="Idonuma A."/>
            <person name="Iijima M."/>
            <person name="Ikeda M."/>
            <person name="Ikeno M."/>
            <person name="Ito K."/>
            <person name="Ito S."/>
            <person name="Ito T."/>
            <person name="Ito Y."/>
            <person name="Ito Y."/>
            <person name="Iwabuchi A."/>
            <person name="Kamiya K."/>
            <person name="Karasawa W."/>
            <person name="Kurita K."/>
            <person name="Katagiri S."/>
            <person name="Kikuta A."/>
            <person name="Kobayashi H."/>
            <person name="Kobayashi N."/>
            <person name="Machita K."/>
            <person name="Maehara T."/>
            <person name="Masukawa M."/>
            <person name="Mizubayashi T."/>
            <person name="Mukai Y."/>
            <person name="Nagasaki H."/>
            <person name="Nagata Y."/>
            <person name="Naito S."/>
            <person name="Nakashima M."/>
            <person name="Nakama Y."/>
            <person name="Nakamichi Y."/>
            <person name="Nakamura M."/>
            <person name="Meguro A."/>
            <person name="Negishi M."/>
            <person name="Ohta I."/>
            <person name="Ohta T."/>
            <person name="Okamoto M."/>
            <person name="Ono N."/>
            <person name="Saji S."/>
            <person name="Sakaguchi M."/>
            <person name="Sakai K."/>
            <person name="Shibata M."/>
            <person name="Shimokawa T."/>
            <person name="Song J."/>
            <person name="Takazaki Y."/>
            <person name="Terasawa K."/>
            <person name="Tsugane M."/>
            <person name="Tsuji K."/>
            <person name="Ueda S."/>
            <person name="Waki K."/>
            <person name="Yamagata H."/>
            <person name="Yamamoto M."/>
            <person name="Yamamoto S."/>
            <person name="Yamane H."/>
            <person name="Yoshiki S."/>
            <person name="Yoshihara R."/>
            <person name="Yukawa K."/>
            <person name="Zhong H."/>
            <person name="Yano M."/>
            <person name="Yuan Q."/>
            <person name="Ouyang S."/>
            <person name="Liu J."/>
            <person name="Jones K.M."/>
            <person name="Gansberger K."/>
            <person name="Moffat K."/>
            <person name="Hill J."/>
            <person name="Bera J."/>
            <person name="Fadrosh D."/>
            <person name="Jin S."/>
            <person name="Johri S."/>
            <person name="Kim M."/>
            <person name="Overton L."/>
            <person name="Reardon M."/>
            <person name="Tsitrin T."/>
            <person name="Vuong H."/>
            <person name="Weaver B."/>
            <person name="Ciecko A."/>
            <person name="Tallon L."/>
            <person name="Jackson J."/>
            <person name="Pai G."/>
            <person name="Aken S.V."/>
            <person name="Utterback T."/>
            <person name="Reidmuller S."/>
            <person name="Feldblyum T."/>
            <person name="Hsiao J."/>
            <person name="Zismann V."/>
            <person name="Iobst S."/>
            <person name="de Vazeille A.R."/>
            <person name="Buell C.R."/>
            <person name="Ying K."/>
            <person name="Li Y."/>
            <person name="Lu T."/>
            <person name="Huang Y."/>
            <person name="Zhao Q."/>
            <person name="Feng Q."/>
            <person name="Zhang L."/>
            <person name="Zhu J."/>
            <person name="Weng Q."/>
            <person name="Mu J."/>
            <person name="Lu Y."/>
            <person name="Fan D."/>
            <person name="Liu Y."/>
            <person name="Guan J."/>
            <person name="Zhang Y."/>
            <person name="Yu S."/>
            <person name="Liu X."/>
            <person name="Zhang Y."/>
            <person name="Hong G."/>
            <person name="Han B."/>
            <person name="Choisne N."/>
            <person name="Demange N."/>
            <person name="Orjeda G."/>
            <person name="Samain S."/>
            <person name="Cattolico L."/>
            <person name="Pelletier E."/>
            <person name="Couloux A."/>
            <person name="Segurens B."/>
            <person name="Wincker P."/>
            <person name="D'Hont A."/>
            <person name="Scarpelli C."/>
            <person name="Weissenbach J."/>
            <person name="Salanoubat M."/>
            <person name="Quetier F."/>
            <person name="Yu Y."/>
            <person name="Kim H.R."/>
            <person name="Rambo T."/>
            <person name="Currie J."/>
            <person name="Collura K."/>
            <person name="Luo M."/>
            <person name="Yang T."/>
            <person name="Ammiraju J.S.S."/>
            <person name="Engler F."/>
            <person name="Soderlund C."/>
            <person name="Wing R.A."/>
            <person name="Palmer L.E."/>
            <person name="de la Bastide M."/>
            <person name="Spiegel L."/>
            <person name="Nascimento L."/>
            <person name="Zutavern T."/>
            <person name="O'Shaughnessy A."/>
            <person name="Dike S."/>
            <person name="Dedhia N."/>
            <person name="Preston R."/>
            <person name="Balija V."/>
            <person name="McCombie W.R."/>
            <person name="Chow T."/>
            <person name="Chen H."/>
            <person name="Chung M."/>
            <person name="Chen C."/>
            <person name="Shaw J."/>
            <person name="Wu H."/>
            <person name="Hsiao K."/>
            <person name="Chao Y."/>
            <person name="Chu M."/>
            <person name="Cheng C."/>
            <person name="Hour A."/>
            <person name="Lee P."/>
            <person name="Lin S."/>
            <person name="Lin Y."/>
            <person name="Liou J."/>
            <person name="Liu S."/>
            <person name="Hsing Y."/>
            <person name="Raghuvanshi S."/>
            <person name="Mohanty A."/>
            <person name="Bharti A.K."/>
            <person name="Gaur A."/>
            <person name="Gupta V."/>
            <person name="Kumar D."/>
            <person name="Ravi V."/>
            <person name="Vij S."/>
            <person name="Kapur A."/>
            <person name="Khurana P."/>
            <person name="Khurana P."/>
            <person name="Khurana J.P."/>
            <person name="Tyagi A.K."/>
            <person name="Gaikwad K."/>
            <person name="Singh A."/>
            <person name="Dalal V."/>
            <person name="Srivastava S."/>
            <person name="Dixit A."/>
            <person name="Pal A.K."/>
            <person name="Ghazi I.A."/>
            <person name="Yadav M."/>
            <person name="Pandit A."/>
            <person name="Bhargava A."/>
            <person name="Sureshbabu K."/>
            <person name="Batra K."/>
            <person name="Sharma T.R."/>
            <person name="Mohapatra T."/>
            <person name="Singh N.K."/>
            <person name="Messing J."/>
            <person name="Nelson A.B."/>
            <person name="Fuks G."/>
            <person name="Kavchok S."/>
            <person name="Keizer G."/>
            <person name="Linton E."/>
            <person name="Llaca V."/>
            <person name="Song R."/>
            <person name="Tanyolac B."/>
            <person name="Young S."/>
            <person name="Ho-Il K."/>
            <person name="Hahn J.H."/>
            <person name="Sangsakoo G."/>
            <person name="Vanavichit A."/>
            <person name="de Mattos Luiz.A.T."/>
            <person name="Zimmer P.D."/>
            <person name="Malone G."/>
            <person name="Dellagostin O."/>
            <person name="de Oliveira A.C."/>
            <person name="Bevan M."/>
            <person name="Bancroft I."/>
            <person name="Minx P."/>
            <person name="Cordum H."/>
            <person name="Wilson R."/>
            <person name="Cheng Z."/>
            <person name="Jin W."/>
            <person name="Jiang J."/>
            <person name="Leong S.A."/>
            <person name="Iwama H."/>
            <person name="Gojobori T."/>
            <person name="Itoh T."/>
            <person name="Niimura Y."/>
            <person name="Fujii Y."/>
            <person name="Habara T."/>
            <person name="Sakai H."/>
            <person name="Sato Y."/>
            <person name="Wilson G."/>
            <person name="Kumar K."/>
            <person name="McCouch S."/>
            <person name="Juretic N."/>
            <person name="Hoen D."/>
            <person name="Wright S."/>
            <person name="Bruskiewich R."/>
            <person name="Bureau T."/>
            <person name="Miyao A."/>
            <person name="Hirochika H."/>
            <person name="Nishikawa T."/>
            <person name="Kadowaki K."/>
            <person name="Sugiura M."/>
            <person name="Burr B."/>
            <person name="Sasaki T."/>
        </authorList>
    </citation>
    <scope>NUCLEOTIDE SEQUENCE [LARGE SCALE GENOMIC DNA]</scope>
    <source>
        <strain evidence="2">cv. Nipponbare</strain>
    </source>
</reference>
<keyword evidence="2" id="KW-1185">Reference proteome</keyword>
<evidence type="ECO:0000313" key="1">
    <source>
        <dbReference type="EMBL" id="BAS85218.1"/>
    </source>
</evidence>
<reference evidence="1 2" key="3">
    <citation type="journal article" date="2013" name="Rice">
        <title>Improvement of the Oryza sativa Nipponbare reference genome using next generation sequence and optical map data.</title>
        <authorList>
            <person name="Kawahara Y."/>
            <person name="de la Bastide M."/>
            <person name="Hamilton J.P."/>
            <person name="Kanamori H."/>
            <person name="McCombie W.R."/>
            <person name="Ouyang S."/>
            <person name="Schwartz D.C."/>
            <person name="Tanaka T."/>
            <person name="Wu J."/>
            <person name="Zhou S."/>
            <person name="Childs K.L."/>
            <person name="Davidson R.M."/>
            <person name="Lin H."/>
            <person name="Quesada-Ocampo L."/>
            <person name="Vaillancourt B."/>
            <person name="Sakai H."/>
            <person name="Lee S.S."/>
            <person name="Kim J."/>
            <person name="Numa H."/>
            <person name="Itoh T."/>
            <person name="Buell C.R."/>
            <person name="Matsumoto T."/>
        </authorList>
    </citation>
    <scope>NUCLEOTIDE SEQUENCE [LARGE SCALE GENOMIC DNA]</scope>
    <source>
        <strain evidence="2">cv. Nipponbare</strain>
    </source>
</reference>
<protein>
    <submittedName>
        <fullName evidence="1">Os03g0604500 protein</fullName>
    </submittedName>
</protein>
<dbReference type="Gramene" id="Os03t0604500-01">
    <property type="protein sequence ID" value="Os03t0604500-01"/>
    <property type="gene ID" value="Os03g0604500"/>
</dbReference>